<evidence type="ECO:0000313" key="2">
    <source>
        <dbReference type="Proteomes" id="UP000240009"/>
    </source>
</evidence>
<dbReference type="EMBL" id="PUIA01000081">
    <property type="protein sequence ID" value="PQO25558.1"/>
    <property type="molecule type" value="Genomic_DNA"/>
</dbReference>
<name>A0A2S8F069_9BACT</name>
<organism evidence="1 2">
    <name type="scientific">Blastopirellula marina</name>
    <dbReference type="NCBI Taxonomy" id="124"/>
    <lineage>
        <taxon>Bacteria</taxon>
        <taxon>Pseudomonadati</taxon>
        <taxon>Planctomycetota</taxon>
        <taxon>Planctomycetia</taxon>
        <taxon>Pirellulales</taxon>
        <taxon>Pirellulaceae</taxon>
        <taxon>Blastopirellula</taxon>
    </lineage>
</organism>
<gene>
    <name evidence="1" type="ORF">C5Y96_24810</name>
</gene>
<accession>A0A2S8F069</accession>
<proteinExistence type="predicted"/>
<comment type="caution">
    <text evidence="1">The sequence shown here is derived from an EMBL/GenBank/DDBJ whole genome shotgun (WGS) entry which is preliminary data.</text>
</comment>
<evidence type="ECO:0000313" key="1">
    <source>
        <dbReference type="EMBL" id="PQO25558.1"/>
    </source>
</evidence>
<protein>
    <submittedName>
        <fullName evidence="1">Uncharacterized protein</fullName>
    </submittedName>
</protein>
<dbReference type="AlphaFoldDB" id="A0A2S8F069"/>
<reference evidence="1 2" key="1">
    <citation type="submission" date="2018-02" db="EMBL/GenBank/DDBJ databases">
        <title>Comparative genomes isolates from brazilian mangrove.</title>
        <authorList>
            <person name="Araujo J.E."/>
            <person name="Taketani R.G."/>
            <person name="Silva M.C.P."/>
            <person name="Loureco M.V."/>
            <person name="Andreote F.D."/>
        </authorList>
    </citation>
    <scope>NUCLEOTIDE SEQUENCE [LARGE SCALE GENOMIC DNA]</scope>
    <source>
        <strain evidence="1 2">HEX-2 MGV</strain>
    </source>
</reference>
<dbReference type="Proteomes" id="UP000240009">
    <property type="component" value="Unassembled WGS sequence"/>
</dbReference>
<sequence>MVLIAANQADIDFVRPSWHLTSSNISFREQAIFDFQTCAKKDAPLGGVKGYSTECSVSKPFADYCFTMTCEAIVA</sequence>